<dbReference type="InterPro" id="IPR023214">
    <property type="entry name" value="HAD_sf"/>
</dbReference>
<sequence>MAPPPITAVLFDFHQTLVCGGDASGWLQDGWRRAGRGDDPVGALGDDAAADLSDFLDRIWEHASVIDPASARDESPEQHRAVFLETVAGCPGVDRDLAEALYLGMPDRWDSFDDTVPVLDELRARGVRTAIVSNVGFDLRPVIERNHIVVDALVLSYEVGSVKPDAGIFTYALDLLEVEAAQTLMVGDSWRDDSGAAALGIRTLLLPRTDGPVHGLESVLRLVGP</sequence>
<dbReference type="InterPro" id="IPR006439">
    <property type="entry name" value="HAD-SF_hydro_IA"/>
</dbReference>
<dbReference type="SUPFAM" id="SSF56784">
    <property type="entry name" value="HAD-like"/>
    <property type="match status" value="1"/>
</dbReference>
<dbReference type="PANTHER" id="PTHR46649">
    <property type="match status" value="1"/>
</dbReference>
<organism evidence="1 2">
    <name type="scientific">Ornithinimicrobium cryptoxanthini</name>
    <dbReference type="NCBI Taxonomy" id="2934161"/>
    <lineage>
        <taxon>Bacteria</taxon>
        <taxon>Bacillati</taxon>
        <taxon>Actinomycetota</taxon>
        <taxon>Actinomycetes</taxon>
        <taxon>Micrococcales</taxon>
        <taxon>Ornithinimicrobiaceae</taxon>
        <taxon>Ornithinimicrobium</taxon>
    </lineage>
</organism>
<accession>A0ABY4YF32</accession>
<protein>
    <submittedName>
        <fullName evidence="1">HAD family hydrolase</fullName>
    </submittedName>
</protein>
<dbReference type="RefSeq" id="WP_252619424.1">
    <property type="nucleotide sequence ID" value="NZ_CP099490.1"/>
</dbReference>
<proteinExistence type="predicted"/>
<gene>
    <name evidence="1" type="ORF">NF557_11300</name>
</gene>
<dbReference type="Gene3D" id="3.40.50.1000">
    <property type="entry name" value="HAD superfamily/HAD-like"/>
    <property type="match status" value="1"/>
</dbReference>
<dbReference type="PRINTS" id="PR00413">
    <property type="entry name" value="HADHALOGNASE"/>
</dbReference>
<dbReference type="PANTHER" id="PTHR46649:SF4">
    <property type="entry name" value="HALOACID DEHALOGENASE-LIKE HYDROLASE (HAD) SUPERFAMILY PROTEIN"/>
    <property type="match status" value="1"/>
</dbReference>
<dbReference type="Proteomes" id="UP001056535">
    <property type="component" value="Chromosome"/>
</dbReference>
<keyword evidence="1" id="KW-0378">Hydrolase</keyword>
<dbReference type="GO" id="GO:0016787">
    <property type="term" value="F:hydrolase activity"/>
    <property type="evidence" value="ECO:0007669"/>
    <property type="project" value="UniProtKB-KW"/>
</dbReference>
<keyword evidence="2" id="KW-1185">Reference proteome</keyword>
<reference evidence="1" key="1">
    <citation type="submission" date="2022-06" db="EMBL/GenBank/DDBJ databases">
        <title>Ornithinimicrobium JY.X270.</title>
        <authorList>
            <person name="Huang Y."/>
        </authorList>
    </citation>
    <scope>NUCLEOTIDE SEQUENCE</scope>
    <source>
        <strain evidence="1">JY.X270</strain>
    </source>
</reference>
<dbReference type="EMBL" id="CP099490">
    <property type="protein sequence ID" value="USQ75212.1"/>
    <property type="molecule type" value="Genomic_DNA"/>
</dbReference>
<dbReference type="NCBIfam" id="TIGR01549">
    <property type="entry name" value="HAD-SF-IA-v1"/>
    <property type="match status" value="1"/>
</dbReference>
<evidence type="ECO:0000313" key="2">
    <source>
        <dbReference type="Proteomes" id="UP001056535"/>
    </source>
</evidence>
<dbReference type="Pfam" id="PF00702">
    <property type="entry name" value="Hydrolase"/>
    <property type="match status" value="1"/>
</dbReference>
<dbReference type="InterPro" id="IPR036412">
    <property type="entry name" value="HAD-like_sf"/>
</dbReference>
<name>A0ABY4YF32_9MICO</name>
<evidence type="ECO:0000313" key="1">
    <source>
        <dbReference type="EMBL" id="USQ75212.1"/>
    </source>
</evidence>